<gene>
    <name evidence="6 7" type="primary">rsmG</name>
    <name evidence="7" type="ORF">ACFOS1_17255</name>
</gene>
<comment type="subcellular location">
    <subcellularLocation>
        <location evidence="6">Cytoplasm</location>
    </subcellularLocation>
</comment>
<feature type="binding site" evidence="6">
    <location>
        <begin position="122"/>
        <end position="123"/>
    </location>
    <ligand>
        <name>S-adenosyl-L-methionine</name>
        <dbReference type="ChEBI" id="CHEBI:59789"/>
    </ligand>
</feature>
<keyword evidence="5 6" id="KW-0949">S-adenosyl-L-methionine</keyword>
<evidence type="ECO:0000256" key="3">
    <source>
        <dbReference type="ARBA" id="ARBA00022603"/>
    </source>
</evidence>
<evidence type="ECO:0000256" key="1">
    <source>
        <dbReference type="ARBA" id="ARBA00022490"/>
    </source>
</evidence>
<keyword evidence="4 6" id="KW-0808">Transferase</keyword>
<accession>A0ABV8HDV3</accession>
<proteinExistence type="inferred from homology"/>
<protein>
    <recommendedName>
        <fullName evidence="6">Ribosomal RNA small subunit methyltransferase G</fullName>
        <ecNumber evidence="6">2.1.1.-</ecNumber>
    </recommendedName>
    <alternativeName>
        <fullName evidence="6">16S rRNA 7-methylguanosine methyltransferase</fullName>
        <shortName evidence="6">16S rRNA m7G methyltransferase</shortName>
    </alternativeName>
</protein>
<dbReference type="HAMAP" id="MF_00074">
    <property type="entry name" value="16SrRNA_methyltr_G"/>
    <property type="match status" value="1"/>
</dbReference>
<feature type="binding site" evidence="6">
    <location>
        <position position="76"/>
    </location>
    <ligand>
        <name>S-adenosyl-L-methionine</name>
        <dbReference type="ChEBI" id="CHEBI:59789"/>
    </ligand>
</feature>
<dbReference type="PANTHER" id="PTHR31760">
    <property type="entry name" value="S-ADENOSYL-L-METHIONINE-DEPENDENT METHYLTRANSFERASES SUPERFAMILY PROTEIN"/>
    <property type="match status" value="1"/>
</dbReference>
<comment type="function">
    <text evidence="6">Specifically methylates the N7 position of a guanine in 16S rRNA.</text>
</comment>
<dbReference type="PIRSF" id="PIRSF003078">
    <property type="entry name" value="GidB"/>
    <property type="match status" value="1"/>
</dbReference>
<dbReference type="GO" id="GO:0008168">
    <property type="term" value="F:methyltransferase activity"/>
    <property type="evidence" value="ECO:0007669"/>
    <property type="project" value="UniProtKB-KW"/>
</dbReference>
<dbReference type="Pfam" id="PF02527">
    <property type="entry name" value="GidB"/>
    <property type="match status" value="1"/>
</dbReference>
<keyword evidence="8" id="KW-1185">Reference proteome</keyword>
<name>A0ABV8HDV3_9FLAO</name>
<evidence type="ECO:0000256" key="6">
    <source>
        <dbReference type="HAMAP-Rule" id="MF_00074"/>
    </source>
</evidence>
<dbReference type="EMBL" id="JBHSAS010000012">
    <property type="protein sequence ID" value="MFC4029172.1"/>
    <property type="molecule type" value="Genomic_DNA"/>
</dbReference>
<evidence type="ECO:0000313" key="7">
    <source>
        <dbReference type="EMBL" id="MFC4029172.1"/>
    </source>
</evidence>
<evidence type="ECO:0000256" key="4">
    <source>
        <dbReference type="ARBA" id="ARBA00022679"/>
    </source>
</evidence>
<evidence type="ECO:0000256" key="5">
    <source>
        <dbReference type="ARBA" id="ARBA00022691"/>
    </source>
</evidence>
<sequence length="209" mass="23845">MELIRKYFDGLSPQQIAHFEQLEDLYKDWNLKINVVSRKDIDELYLRHVLHSLGIAKVQKFNPNSNILDVGTGGGFPGIPMAILFPETNFHLVDSIGKKMKVVEEVAAGLGLQNVKTTNDRVENVDGHYDFIISRAVAAMPTFVRWTKGKIAKKNNHDLKNGILYLKGGDLSEELNDYQTAKIYNLTDYFEEDFFETKKVVHLPLKYKG</sequence>
<comment type="similarity">
    <text evidence="6">Belongs to the methyltransferase superfamily. RNA methyltransferase RsmG family.</text>
</comment>
<dbReference type="Gene3D" id="3.40.50.150">
    <property type="entry name" value="Vaccinia Virus protein VP39"/>
    <property type="match status" value="1"/>
</dbReference>
<feature type="binding site" evidence="6">
    <location>
        <position position="71"/>
    </location>
    <ligand>
        <name>S-adenosyl-L-methionine</name>
        <dbReference type="ChEBI" id="CHEBI:59789"/>
    </ligand>
</feature>
<dbReference type="InterPro" id="IPR003682">
    <property type="entry name" value="rRNA_ssu_MeTfrase_G"/>
</dbReference>
<evidence type="ECO:0000313" key="8">
    <source>
        <dbReference type="Proteomes" id="UP001595793"/>
    </source>
</evidence>
<organism evidence="7 8">
    <name type="scientific">Zunongwangia endophytica</name>
    <dbReference type="NCBI Taxonomy" id="1808945"/>
    <lineage>
        <taxon>Bacteria</taxon>
        <taxon>Pseudomonadati</taxon>
        <taxon>Bacteroidota</taxon>
        <taxon>Flavobacteriia</taxon>
        <taxon>Flavobacteriales</taxon>
        <taxon>Flavobacteriaceae</taxon>
        <taxon>Zunongwangia</taxon>
    </lineage>
</organism>
<dbReference type="NCBIfam" id="TIGR00138">
    <property type="entry name" value="rsmG_gidB"/>
    <property type="match status" value="1"/>
</dbReference>
<dbReference type="SUPFAM" id="SSF53335">
    <property type="entry name" value="S-adenosyl-L-methionine-dependent methyltransferases"/>
    <property type="match status" value="1"/>
</dbReference>
<keyword evidence="3 6" id="KW-0489">Methyltransferase</keyword>
<dbReference type="Proteomes" id="UP001595793">
    <property type="component" value="Unassembled WGS sequence"/>
</dbReference>
<keyword evidence="1 6" id="KW-0963">Cytoplasm</keyword>
<dbReference type="InterPro" id="IPR029063">
    <property type="entry name" value="SAM-dependent_MTases_sf"/>
</dbReference>
<dbReference type="EC" id="2.1.1.-" evidence="6"/>
<evidence type="ECO:0000256" key="2">
    <source>
        <dbReference type="ARBA" id="ARBA00022552"/>
    </source>
</evidence>
<feature type="binding site" evidence="6">
    <location>
        <position position="135"/>
    </location>
    <ligand>
        <name>S-adenosyl-L-methionine</name>
        <dbReference type="ChEBI" id="CHEBI:59789"/>
    </ligand>
</feature>
<dbReference type="GO" id="GO:0032259">
    <property type="term" value="P:methylation"/>
    <property type="evidence" value="ECO:0007669"/>
    <property type="project" value="UniProtKB-KW"/>
</dbReference>
<reference evidence="8" key="1">
    <citation type="journal article" date="2019" name="Int. J. Syst. Evol. Microbiol.">
        <title>The Global Catalogue of Microorganisms (GCM) 10K type strain sequencing project: providing services to taxonomists for standard genome sequencing and annotation.</title>
        <authorList>
            <consortium name="The Broad Institute Genomics Platform"/>
            <consortium name="The Broad Institute Genome Sequencing Center for Infectious Disease"/>
            <person name="Wu L."/>
            <person name="Ma J."/>
        </authorList>
    </citation>
    <scope>NUCLEOTIDE SEQUENCE [LARGE SCALE GENOMIC DNA]</scope>
    <source>
        <strain evidence="8">CECT 9128</strain>
    </source>
</reference>
<dbReference type="PANTHER" id="PTHR31760:SF0">
    <property type="entry name" value="S-ADENOSYL-L-METHIONINE-DEPENDENT METHYLTRANSFERASES SUPERFAMILY PROTEIN"/>
    <property type="match status" value="1"/>
</dbReference>
<dbReference type="RefSeq" id="WP_290236888.1">
    <property type="nucleotide sequence ID" value="NZ_JAUFPZ010000002.1"/>
</dbReference>
<comment type="caution">
    <text evidence="6">Lacks conserved residue(s) required for the propagation of feature annotation.</text>
</comment>
<comment type="caution">
    <text evidence="7">The sequence shown here is derived from an EMBL/GenBank/DDBJ whole genome shotgun (WGS) entry which is preliminary data.</text>
</comment>
<keyword evidence="2 6" id="KW-0698">rRNA processing</keyword>